<dbReference type="Proteomes" id="UP000294682">
    <property type="component" value="Unassembled WGS sequence"/>
</dbReference>
<comment type="caution">
    <text evidence="1">The sequence shown here is derived from an EMBL/GenBank/DDBJ whole genome shotgun (WGS) entry which is preliminary data.</text>
</comment>
<sequence>MVEEMIASKIKKTLQEDFPHLLTSCIKTARVTAAARLGSYSYDDLTVTNKTEGKVFEAKIDGPWYEYSLKMLTRDGEIDEEFPEIPGVRSKVQIGVGGTAAVVLLYGELRPCIVGEMIA</sequence>
<evidence type="ECO:0000313" key="1">
    <source>
        <dbReference type="EMBL" id="TCL43228.1"/>
    </source>
</evidence>
<gene>
    <name evidence="1" type="ORF">EDD78_10688</name>
</gene>
<dbReference type="EMBL" id="SLUK01000006">
    <property type="protein sequence ID" value="TCL43228.1"/>
    <property type="molecule type" value="Genomic_DNA"/>
</dbReference>
<dbReference type="AlphaFoldDB" id="A0A9X8UJI5"/>
<evidence type="ECO:0000313" key="2">
    <source>
        <dbReference type="Proteomes" id="UP000294682"/>
    </source>
</evidence>
<proteinExistence type="predicted"/>
<name>A0A9X8UJI5_9FIRM</name>
<protein>
    <submittedName>
        <fullName evidence="1">Uncharacterized protein</fullName>
    </submittedName>
</protein>
<keyword evidence="2" id="KW-1185">Reference proteome</keyword>
<organism evidence="1 2">
    <name type="scientific">Harryflintia acetispora</name>
    <dbReference type="NCBI Taxonomy" id="1849041"/>
    <lineage>
        <taxon>Bacteria</taxon>
        <taxon>Bacillati</taxon>
        <taxon>Bacillota</taxon>
        <taxon>Clostridia</taxon>
        <taxon>Eubacteriales</taxon>
        <taxon>Oscillospiraceae</taxon>
        <taxon>Harryflintia</taxon>
    </lineage>
</organism>
<accession>A0A9X8UJI5</accession>
<reference evidence="1 2" key="1">
    <citation type="submission" date="2019-03" db="EMBL/GenBank/DDBJ databases">
        <title>Genomic Encyclopedia of Type Strains, Phase IV (KMG-IV): sequencing the most valuable type-strain genomes for metagenomic binning, comparative biology and taxonomic classification.</title>
        <authorList>
            <person name="Goeker M."/>
        </authorList>
    </citation>
    <scope>NUCLEOTIDE SEQUENCE [LARGE SCALE GENOMIC DNA]</scope>
    <source>
        <strain evidence="1 2">DSM 100433</strain>
    </source>
</reference>
<dbReference type="RefSeq" id="WP_132084599.1">
    <property type="nucleotide sequence ID" value="NZ_SLUK01000006.1"/>
</dbReference>